<evidence type="ECO:0000313" key="7">
    <source>
        <dbReference type="Proteomes" id="UP000295375"/>
    </source>
</evidence>
<dbReference type="PANTHER" id="PTHR12350">
    <property type="entry name" value="HISTONE-LYSINE N-METHYLTRANSFERASE-RELATED"/>
    <property type="match status" value="1"/>
</dbReference>
<proteinExistence type="predicted"/>
<dbReference type="GO" id="GO:0016740">
    <property type="term" value="F:transferase activity"/>
    <property type="evidence" value="ECO:0007669"/>
    <property type="project" value="UniProtKB-KW"/>
</dbReference>
<dbReference type="PROSITE" id="PS50280">
    <property type="entry name" value="SET"/>
    <property type="match status" value="1"/>
</dbReference>
<evidence type="ECO:0000313" key="6">
    <source>
        <dbReference type="EMBL" id="TDQ44612.1"/>
    </source>
</evidence>
<dbReference type="Pfam" id="PF00856">
    <property type="entry name" value="SET"/>
    <property type="match status" value="1"/>
</dbReference>
<evidence type="ECO:0000259" key="5">
    <source>
        <dbReference type="PROSITE" id="PS50868"/>
    </source>
</evidence>
<comment type="caution">
    <text evidence="6">The sequence shown here is derived from an EMBL/GenBank/DDBJ whole genome shotgun (WGS) entry which is preliminary data.</text>
</comment>
<dbReference type="SMART" id="SM00317">
    <property type="entry name" value="SET"/>
    <property type="match status" value="1"/>
</dbReference>
<evidence type="ECO:0000259" key="4">
    <source>
        <dbReference type="PROSITE" id="PS50280"/>
    </source>
</evidence>
<feature type="compositionally biased region" description="Polar residues" evidence="3">
    <location>
        <begin position="1"/>
        <end position="20"/>
    </location>
</feature>
<dbReference type="RefSeq" id="WP_157591252.1">
    <property type="nucleotide sequence ID" value="NZ_CP037953.1"/>
</dbReference>
<keyword evidence="1" id="KW-0808">Transferase</keyword>
<dbReference type="InterPro" id="IPR001214">
    <property type="entry name" value="SET_dom"/>
</dbReference>
<feature type="domain" description="SET" evidence="4">
    <location>
        <begin position="42"/>
        <end position="136"/>
    </location>
</feature>
<dbReference type="PROSITE" id="PS50868">
    <property type="entry name" value="POST_SET"/>
    <property type="match status" value="1"/>
</dbReference>
<dbReference type="Gene3D" id="2.170.270.10">
    <property type="entry name" value="SET domain"/>
    <property type="match status" value="1"/>
</dbReference>
<gene>
    <name evidence="6" type="ORF">EV696_12314</name>
</gene>
<dbReference type="SUPFAM" id="SSF82199">
    <property type="entry name" value="SET domain"/>
    <property type="match status" value="1"/>
</dbReference>
<evidence type="ECO:0000256" key="2">
    <source>
        <dbReference type="ARBA" id="ARBA00022691"/>
    </source>
</evidence>
<dbReference type="InterPro" id="IPR003616">
    <property type="entry name" value="Post-SET_dom"/>
</dbReference>
<dbReference type="InterPro" id="IPR046341">
    <property type="entry name" value="SET_dom_sf"/>
</dbReference>
<evidence type="ECO:0000256" key="3">
    <source>
        <dbReference type="SAM" id="MobiDB-lite"/>
    </source>
</evidence>
<keyword evidence="2" id="KW-0949">S-adenosyl-L-methionine</keyword>
<feature type="domain" description="Post-SET" evidence="5">
    <location>
        <begin position="144"/>
        <end position="160"/>
    </location>
</feature>
<keyword evidence="7" id="KW-1185">Reference proteome</keyword>
<dbReference type="InterPro" id="IPR053201">
    <property type="entry name" value="Flavunoidine_N-MTase"/>
</dbReference>
<evidence type="ECO:0000256" key="1">
    <source>
        <dbReference type="ARBA" id="ARBA00022679"/>
    </source>
</evidence>
<protein>
    <submittedName>
        <fullName evidence="6">SET domain-containing protein</fullName>
    </submittedName>
</protein>
<dbReference type="PANTHER" id="PTHR12350:SF19">
    <property type="entry name" value="SET DOMAIN-CONTAINING PROTEIN"/>
    <property type="match status" value="1"/>
</dbReference>
<dbReference type="AlphaFoldDB" id="A0A4R6UEM3"/>
<accession>A0A4R6UEM3</accession>
<dbReference type="EMBL" id="SNYM01000023">
    <property type="protein sequence ID" value="TDQ44612.1"/>
    <property type="molecule type" value="Genomic_DNA"/>
</dbReference>
<dbReference type="Proteomes" id="UP000295375">
    <property type="component" value="Unassembled WGS sequence"/>
</dbReference>
<sequence>MPLDLVNSSDSHPVTDNASETARHPRYYHKLCPPFLNEPTRDKVQVIRTHDGKGEGLISLVDVAEGEVVFRFFGPVQSEQSLFTLQQAPGHYVSDPLVMGKVLHSCDPNMACDMSTLTFTARRDIKAGEFLTMDYETTEDELFRSFTCGCGAETCRGAIRGRAFRRP</sequence>
<feature type="region of interest" description="Disordered" evidence="3">
    <location>
        <begin position="1"/>
        <end position="22"/>
    </location>
</feature>
<organism evidence="6 7">
    <name type="scientific">Permianibacter aggregans</name>
    <dbReference type="NCBI Taxonomy" id="1510150"/>
    <lineage>
        <taxon>Bacteria</taxon>
        <taxon>Pseudomonadati</taxon>
        <taxon>Pseudomonadota</taxon>
        <taxon>Gammaproteobacteria</taxon>
        <taxon>Pseudomonadales</taxon>
        <taxon>Pseudomonadaceae</taxon>
        <taxon>Permianibacter</taxon>
    </lineage>
</organism>
<reference evidence="6 7" key="1">
    <citation type="submission" date="2019-03" db="EMBL/GenBank/DDBJ databases">
        <title>Genomic Encyclopedia of Type Strains, Phase IV (KMG-IV): sequencing the most valuable type-strain genomes for metagenomic binning, comparative biology and taxonomic classification.</title>
        <authorList>
            <person name="Goeker M."/>
        </authorList>
    </citation>
    <scope>NUCLEOTIDE SEQUENCE [LARGE SCALE GENOMIC DNA]</scope>
    <source>
        <strain evidence="6 7">DSM 103792</strain>
    </source>
</reference>
<name>A0A4R6UEM3_9GAMM</name>